<dbReference type="AlphaFoldDB" id="A0A5B8UPH2"/>
<dbReference type="Proteomes" id="UP000321204">
    <property type="component" value="Chromosome"/>
</dbReference>
<organism evidence="2 3">
    <name type="scientific">Flavisolibacter ginsenosidimutans</name>
    <dbReference type="NCBI Taxonomy" id="661481"/>
    <lineage>
        <taxon>Bacteria</taxon>
        <taxon>Pseudomonadati</taxon>
        <taxon>Bacteroidota</taxon>
        <taxon>Chitinophagia</taxon>
        <taxon>Chitinophagales</taxon>
        <taxon>Chitinophagaceae</taxon>
        <taxon>Flavisolibacter</taxon>
    </lineage>
</organism>
<dbReference type="OrthoDB" id="669730at2"/>
<name>A0A5B8UPH2_9BACT</name>
<feature type="transmembrane region" description="Helical" evidence="1">
    <location>
        <begin position="104"/>
        <end position="128"/>
    </location>
</feature>
<sequence length="134" mass="15392">MILRNRFREFTPIVLLFVILNGLAVALRSRLTSWNVDQDVVIVGNLFLFAITFFSFLIAEKGLQNKNPHVFMRSVYGSIMFKMFLSIIAASVYIAVYKKGLNKAGLFICMGLYLVYTFLEVSILTRLLRQKPNE</sequence>
<keyword evidence="1" id="KW-0472">Membrane</keyword>
<feature type="transmembrane region" description="Helical" evidence="1">
    <location>
        <begin position="79"/>
        <end position="98"/>
    </location>
</feature>
<gene>
    <name evidence="2" type="ORF">FSB75_21375</name>
</gene>
<dbReference type="KEGG" id="fgg:FSB75_21375"/>
<keyword evidence="1" id="KW-0812">Transmembrane</keyword>
<keyword evidence="3" id="KW-1185">Reference proteome</keyword>
<evidence type="ECO:0000256" key="1">
    <source>
        <dbReference type="SAM" id="Phobius"/>
    </source>
</evidence>
<evidence type="ECO:0000313" key="2">
    <source>
        <dbReference type="EMBL" id="QEC58346.1"/>
    </source>
</evidence>
<accession>A0A5B8UPH2</accession>
<keyword evidence="1" id="KW-1133">Transmembrane helix</keyword>
<proteinExistence type="predicted"/>
<dbReference type="RefSeq" id="WP_146791610.1">
    <property type="nucleotide sequence ID" value="NZ_BAABIO010000003.1"/>
</dbReference>
<reference evidence="2 3" key="1">
    <citation type="journal article" date="2015" name="Int. J. Syst. Evol. Microbiol.">
        <title>Flavisolibacter ginsenosidimutans sp. nov., with ginsenoside-converting activity isolated from soil used for cultivating ginseng.</title>
        <authorList>
            <person name="Zhao Y."/>
            <person name="Liu Q."/>
            <person name="Kang M.S."/>
            <person name="Jin F."/>
            <person name="Yu H."/>
            <person name="Im W.T."/>
        </authorList>
    </citation>
    <scope>NUCLEOTIDE SEQUENCE [LARGE SCALE GENOMIC DNA]</scope>
    <source>
        <strain evidence="2 3">Gsoil 636</strain>
    </source>
</reference>
<evidence type="ECO:0000313" key="3">
    <source>
        <dbReference type="Proteomes" id="UP000321204"/>
    </source>
</evidence>
<dbReference type="EMBL" id="CP042433">
    <property type="protein sequence ID" value="QEC58346.1"/>
    <property type="molecule type" value="Genomic_DNA"/>
</dbReference>
<protein>
    <submittedName>
        <fullName evidence="2">Uncharacterized protein</fullName>
    </submittedName>
</protein>
<feature type="transmembrane region" description="Helical" evidence="1">
    <location>
        <begin position="40"/>
        <end position="59"/>
    </location>
</feature>